<evidence type="ECO:0000313" key="2">
    <source>
        <dbReference type="EMBL" id="KNE95340.1"/>
    </source>
</evidence>
<dbReference type="AlphaFoldDB" id="A0A0L0V7P9"/>
<accession>A0A0L0V7P9</accession>
<dbReference type="EMBL" id="AJIL01000098">
    <property type="protein sequence ID" value="KNE95340.1"/>
    <property type="molecule type" value="Genomic_DNA"/>
</dbReference>
<comment type="caution">
    <text evidence="2">The sequence shown here is derived from an EMBL/GenBank/DDBJ whole genome shotgun (WGS) entry which is preliminary data.</text>
</comment>
<organism evidence="2 3">
    <name type="scientific">Puccinia striiformis f. sp. tritici PST-78</name>
    <dbReference type="NCBI Taxonomy" id="1165861"/>
    <lineage>
        <taxon>Eukaryota</taxon>
        <taxon>Fungi</taxon>
        <taxon>Dikarya</taxon>
        <taxon>Basidiomycota</taxon>
        <taxon>Pucciniomycotina</taxon>
        <taxon>Pucciniomycetes</taxon>
        <taxon>Pucciniales</taxon>
        <taxon>Pucciniaceae</taxon>
        <taxon>Puccinia</taxon>
    </lineage>
</organism>
<name>A0A0L0V7P9_9BASI</name>
<protein>
    <submittedName>
        <fullName evidence="2">Uncharacterized protein</fullName>
    </submittedName>
</protein>
<reference evidence="3" key="1">
    <citation type="submission" date="2014-03" db="EMBL/GenBank/DDBJ databases">
        <title>The Genome Sequence of Puccinia striiformis f. sp. tritici PST-78.</title>
        <authorList>
            <consortium name="The Broad Institute Genome Sequencing Platform"/>
            <person name="Cuomo C."/>
            <person name="Hulbert S."/>
            <person name="Chen X."/>
            <person name="Walker B."/>
            <person name="Young S.K."/>
            <person name="Zeng Q."/>
            <person name="Gargeya S."/>
            <person name="Fitzgerald M."/>
            <person name="Haas B."/>
            <person name="Abouelleil A."/>
            <person name="Alvarado L."/>
            <person name="Arachchi H.M."/>
            <person name="Berlin A.M."/>
            <person name="Chapman S.B."/>
            <person name="Goldberg J."/>
            <person name="Griggs A."/>
            <person name="Gujja S."/>
            <person name="Hansen M."/>
            <person name="Howarth C."/>
            <person name="Imamovic A."/>
            <person name="Larimer J."/>
            <person name="McCowan C."/>
            <person name="Montmayeur A."/>
            <person name="Murphy C."/>
            <person name="Neiman D."/>
            <person name="Pearson M."/>
            <person name="Priest M."/>
            <person name="Roberts A."/>
            <person name="Saif S."/>
            <person name="Shea T."/>
            <person name="Sisk P."/>
            <person name="Sykes S."/>
            <person name="Wortman J."/>
            <person name="Nusbaum C."/>
            <person name="Birren B."/>
        </authorList>
    </citation>
    <scope>NUCLEOTIDE SEQUENCE [LARGE SCALE GENOMIC DNA]</scope>
    <source>
        <strain evidence="3">race PST-78</strain>
    </source>
</reference>
<proteinExistence type="predicted"/>
<evidence type="ECO:0000256" key="1">
    <source>
        <dbReference type="SAM" id="SignalP"/>
    </source>
</evidence>
<dbReference type="Proteomes" id="UP000054564">
    <property type="component" value="Unassembled WGS sequence"/>
</dbReference>
<gene>
    <name evidence="2" type="ORF">PSTG_11325</name>
</gene>
<keyword evidence="1" id="KW-0732">Signal</keyword>
<feature type="signal peptide" evidence="1">
    <location>
        <begin position="1"/>
        <end position="20"/>
    </location>
</feature>
<feature type="chain" id="PRO_5005549953" evidence="1">
    <location>
        <begin position="21"/>
        <end position="160"/>
    </location>
</feature>
<sequence>MIQSIFHSLVIGLLIATVWGQSLETLHNFTKDGKDFTMMHIDHGTMDDDFSGIGEIVTRGPIMDKKFSNRRGTDYYVHTAWGAGHKWPAGEELDLSFVSREPWVLLSKDQSVTFNEAMEILHEQVEKVQPGGLIKPVESQTYPPPANGYFNFRLPSNPDA</sequence>
<evidence type="ECO:0000313" key="3">
    <source>
        <dbReference type="Proteomes" id="UP000054564"/>
    </source>
</evidence>
<keyword evidence="3" id="KW-1185">Reference proteome</keyword>